<dbReference type="FunFam" id="3.20.20.70:FF:000015">
    <property type="entry name" value="Orotidine 5'-phosphate decarboxylase"/>
    <property type="match status" value="1"/>
</dbReference>
<keyword evidence="6 9" id="KW-0456">Lyase</keyword>
<keyword evidence="4 9" id="KW-0210">Decarboxylase</keyword>
<keyword evidence="5 9" id="KW-0665">Pyrimidine biosynthesis</keyword>
<dbReference type="SUPFAM" id="SSF51366">
    <property type="entry name" value="Ribulose-phoshate binding barrel"/>
    <property type="match status" value="1"/>
</dbReference>
<evidence type="ECO:0000256" key="5">
    <source>
        <dbReference type="ARBA" id="ARBA00022975"/>
    </source>
</evidence>
<dbReference type="InterPro" id="IPR018089">
    <property type="entry name" value="OMPdecase_AS"/>
</dbReference>
<comment type="function">
    <text evidence="1 9">Catalyzes the decarboxylation of orotidine 5'-monophosphate (OMP) to uridine 5'-monophosphate (UMP).</text>
</comment>
<dbReference type="GO" id="GO:0044205">
    <property type="term" value="P:'de novo' UMP biosynthetic process"/>
    <property type="evidence" value="ECO:0007669"/>
    <property type="project" value="UniProtKB-UniRule"/>
</dbReference>
<dbReference type="PANTHER" id="PTHR32119:SF2">
    <property type="entry name" value="OROTIDINE 5'-PHOSPHATE DECARBOXYLASE"/>
    <property type="match status" value="1"/>
</dbReference>
<feature type="active site" description="For OMPdecase activity" evidence="10">
    <location>
        <position position="60"/>
    </location>
</feature>
<feature type="active site" description="Proton donor" evidence="9">
    <location>
        <position position="62"/>
    </location>
</feature>
<reference evidence="14" key="2">
    <citation type="submission" date="2021-04" db="EMBL/GenBank/DDBJ databases">
        <authorList>
            <person name="Gilroy R."/>
        </authorList>
    </citation>
    <scope>NUCLEOTIDE SEQUENCE</scope>
    <source>
        <strain evidence="14">F6-686</strain>
    </source>
</reference>
<dbReference type="InterPro" id="IPR014732">
    <property type="entry name" value="OMPdecase"/>
</dbReference>
<name>A0A9E2NTH5_9LACO</name>
<evidence type="ECO:0000256" key="10">
    <source>
        <dbReference type="PIRSR" id="PIRSR614732-1"/>
    </source>
</evidence>
<comment type="subunit">
    <text evidence="3 9">Homodimer.</text>
</comment>
<dbReference type="AlphaFoldDB" id="A0A9E2NTH5"/>
<dbReference type="EC" id="4.1.1.23" evidence="9"/>
<dbReference type="GO" id="GO:0005829">
    <property type="term" value="C:cytosol"/>
    <property type="evidence" value="ECO:0007669"/>
    <property type="project" value="TreeGrafter"/>
</dbReference>
<feature type="binding site" evidence="9 11">
    <location>
        <position position="33"/>
    </location>
    <ligand>
        <name>substrate</name>
    </ligand>
</feature>
<dbReference type="SMART" id="SM00934">
    <property type="entry name" value="OMPdecase"/>
    <property type="match status" value="1"/>
</dbReference>
<dbReference type="HAMAP" id="MF_01200_B">
    <property type="entry name" value="OMPdecase_type1_B"/>
    <property type="match status" value="1"/>
</dbReference>
<evidence type="ECO:0000259" key="13">
    <source>
        <dbReference type="SMART" id="SM00934"/>
    </source>
</evidence>
<dbReference type="NCBIfam" id="TIGR01740">
    <property type="entry name" value="pyrF"/>
    <property type="match status" value="1"/>
</dbReference>
<evidence type="ECO:0000256" key="11">
    <source>
        <dbReference type="PIRSR" id="PIRSR614732-2"/>
    </source>
</evidence>
<proteinExistence type="inferred from homology"/>
<dbReference type="GO" id="GO:0004590">
    <property type="term" value="F:orotidine-5'-phosphate decarboxylase activity"/>
    <property type="evidence" value="ECO:0007669"/>
    <property type="project" value="UniProtKB-UniRule"/>
</dbReference>
<evidence type="ECO:0000256" key="1">
    <source>
        <dbReference type="ARBA" id="ARBA00002356"/>
    </source>
</evidence>
<evidence type="ECO:0000256" key="9">
    <source>
        <dbReference type="HAMAP-Rule" id="MF_01200"/>
    </source>
</evidence>
<feature type="active site" description="For OMPdecase activity" evidence="10">
    <location>
        <position position="65"/>
    </location>
</feature>
<feature type="binding site" evidence="9">
    <location>
        <begin position="60"/>
        <end position="69"/>
    </location>
    <ligand>
        <name>substrate</name>
    </ligand>
</feature>
<feature type="binding site" evidence="9 11">
    <location>
        <position position="214"/>
    </location>
    <ligand>
        <name>substrate</name>
    </ligand>
</feature>
<evidence type="ECO:0000256" key="7">
    <source>
        <dbReference type="ARBA" id="ARBA00049157"/>
    </source>
</evidence>
<comment type="catalytic activity">
    <reaction evidence="7 9 12">
        <text>orotidine 5'-phosphate + H(+) = UMP + CO2</text>
        <dbReference type="Rhea" id="RHEA:11596"/>
        <dbReference type="ChEBI" id="CHEBI:15378"/>
        <dbReference type="ChEBI" id="CHEBI:16526"/>
        <dbReference type="ChEBI" id="CHEBI:57538"/>
        <dbReference type="ChEBI" id="CHEBI:57865"/>
        <dbReference type="EC" id="4.1.1.23"/>
    </reaction>
</comment>
<dbReference type="CDD" id="cd04725">
    <property type="entry name" value="OMP_decarboxylase_like"/>
    <property type="match status" value="1"/>
</dbReference>
<feature type="binding site" evidence="9 11">
    <location>
        <position position="194"/>
    </location>
    <ligand>
        <name>substrate</name>
    </ligand>
</feature>
<dbReference type="Gene3D" id="3.20.20.70">
    <property type="entry name" value="Aldolase class I"/>
    <property type="match status" value="1"/>
</dbReference>
<dbReference type="PROSITE" id="PS00156">
    <property type="entry name" value="OMPDECASE"/>
    <property type="match status" value="1"/>
</dbReference>
<dbReference type="InterPro" id="IPR001754">
    <property type="entry name" value="OMPdeCOase_dom"/>
</dbReference>
<gene>
    <name evidence="9 14" type="primary">pyrF</name>
    <name evidence="14" type="ORF">H9806_02460</name>
</gene>
<dbReference type="InterPro" id="IPR011060">
    <property type="entry name" value="RibuloseP-bd_barrel"/>
</dbReference>
<feature type="domain" description="Orotidine 5'-phosphate decarboxylase" evidence="13">
    <location>
        <begin position="4"/>
        <end position="230"/>
    </location>
</feature>
<sequence>MNKPVIVALDVDNRTQLDELLEILGKSQDVNIKIGMELFFNQGEKIVTDLAAKGYKIFLDLKLHDIPNTVYSGMKQLAKLGITYTTVHALGGSQMIHAAKQGLIEGTPSGKSVPKLLAVTELTSISDEVLANEQNCKLPMQEEVTSLAKMAKKAGADGVICSAREVEDLRRNVGTDFLYVTPGIRPAANSHDDQARTATPGQAGKWGSSALVVGRPITLASDPAASYQEIMEEFNQNVQD</sequence>
<comment type="pathway">
    <text evidence="2 9 12">Pyrimidine metabolism; UMP biosynthesis via de novo pathway; UMP from orotate: step 2/2.</text>
</comment>
<organism evidence="14 15">
    <name type="scientific">Candidatus Lactobacillus pullistercoris</name>
    <dbReference type="NCBI Taxonomy" id="2838636"/>
    <lineage>
        <taxon>Bacteria</taxon>
        <taxon>Bacillati</taxon>
        <taxon>Bacillota</taxon>
        <taxon>Bacilli</taxon>
        <taxon>Lactobacillales</taxon>
        <taxon>Lactobacillaceae</taxon>
        <taxon>Lactobacillus</taxon>
    </lineage>
</organism>
<dbReference type="PANTHER" id="PTHR32119">
    <property type="entry name" value="OROTIDINE 5'-PHOSPHATE DECARBOXYLASE"/>
    <property type="match status" value="1"/>
</dbReference>
<reference evidence="14" key="1">
    <citation type="journal article" date="2021" name="PeerJ">
        <title>Extensive microbial diversity within the chicken gut microbiome revealed by metagenomics and culture.</title>
        <authorList>
            <person name="Gilroy R."/>
            <person name="Ravi A."/>
            <person name="Getino M."/>
            <person name="Pursley I."/>
            <person name="Horton D.L."/>
            <person name="Alikhan N.F."/>
            <person name="Baker D."/>
            <person name="Gharbi K."/>
            <person name="Hall N."/>
            <person name="Watson M."/>
            <person name="Adriaenssens E.M."/>
            <person name="Foster-Nyarko E."/>
            <person name="Jarju S."/>
            <person name="Secka A."/>
            <person name="Antonio M."/>
            <person name="Oren A."/>
            <person name="Chaudhuri R.R."/>
            <person name="La Ragione R."/>
            <person name="Hildebrand F."/>
            <person name="Pallen M.J."/>
        </authorList>
    </citation>
    <scope>NUCLEOTIDE SEQUENCE</scope>
    <source>
        <strain evidence="14">F6-686</strain>
    </source>
</reference>
<evidence type="ECO:0000256" key="12">
    <source>
        <dbReference type="RuleBase" id="RU000512"/>
    </source>
</evidence>
<accession>A0A9E2NTH5</accession>
<feature type="binding site" evidence="9 11">
    <location>
        <position position="10"/>
    </location>
    <ligand>
        <name>substrate</name>
    </ligand>
</feature>
<comment type="caution">
    <text evidence="14">The sequence shown here is derived from an EMBL/GenBank/DDBJ whole genome shotgun (WGS) entry which is preliminary data.</text>
</comment>
<feature type="binding site" evidence="9 11">
    <location>
        <position position="215"/>
    </location>
    <ligand>
        <name>substrate</name>
    </ligand>
</feature>
<evidence type="ECO:0000256" key="4">
    <source>
        <dbReference type="ARBA" id="ARBA00022793"/>
    </source>
</evidence>
<dbReference type="NCBIfam" id="NF001273">
    <property type="entry name" value="PRK00230.1"/>
    <property type="match status" value="1"/>
</dbReference>
<dbReference type="InterPro" id="IPR013785">
    <property type="entry name" value="Aldolase_TIM"/>
</dbReference>
<dbReference type="InterPro" id="IPR047596">
    <property type="entry name" value="OMPdecase_bac"/>
</dbReference>
<feature type="binding site" evidence="9 11">
    <location>
        <position position="185"/>
    </location>
    <ligand>
        <name>substrate</name>
    </ligand>
</feature>
<feature type="active site" description="For OMPdecase activity" evidence="10">
    <location>
        <position position="62"/>
    </location>
</feature>
<dbReference type="Proteomes" id="UP000823844">
    <property type="component" value="Unassembled WGS sequence"/>
</dbReference>
<evidence type="ECO:0000313" key="14">
    <source>
        <dbReference type="EMBL" id="MBU3828005.1"/>
    </source>
</evidence>
<dbReference type="Pfam" id="PF00215">
    <property type="entry name" value="OMPdecase"/>
    <property type="match status" value="1"/>
</dbReference>
<comment type="similarity">
    <text evidence="8 9">Belongs to the OMP decarboxylase family. Type 1 subfamily.</text>
</comment>
<evidence type="ECO:0000313" key="15">
    <source>
        <dbReference type="Proteomes" id="UP000823844"/>
    </source>
</evidence>
<evidence type="ECO:0000256" key="6">
    <source>
        <dbReference type="ARBA" id="ARBA00023239"/>
    </source>
</evidence>
<evidence type="ECO:0000256" key="3">
    <source>
        <dbReference type="ARBA" id="ARBA00011738"/>
    </source>
</evidence>
<protein>
    <recommendedName>
        <fullName evidence="9">Orotidine 5'-phosphate decarboxylase</fullName>
        <ecNumber evidence="9">4.1.1.23</ecNumber>
    </recommendedName>
    <alternativeName>
        <fullName evidence="9">OMP decarboxylase</fullName>
        <shortName evidence="9">OMPDCase</shortName>
        <shortName evidence="9">OMPdecase</shortName>
    </alternativeName>
</protein>
<dbReference type="EMBL" id="JAHLFT010000031">
    <property type="protein sequence ID" value="MBU3828005.1"/>
    <property type="molecule type" value="Genomic_DNA"/>
</dbReference>
<evidence type="ECO:0000256" key="8">
    <source>
        <dbReference type="ARBA" id="ARBA00061012"/>
    </source>
</evidence>
<feature type="binding site" evidence="9 11">
    <location>
        <position position="123"/>
    </location>
    <ligand>
        <name>substrate</name>
    </ligand>
</feature>
<dbReference type="GO" id="GO:0006207">
    <property type="term" value="P:'de novo' pyrimidine nucleobase biosynthetic process"/>
    <property type="evidence" value="ECO:0007669"/>
    <property type="project" value="InterPro"/>
</dbReference>
<evidence type="ECO:0000256" key="2">
    <source>
        <dbReference type="ARBA" id="ARBA00004861"/>
    </source>
</evidence>